<proteinExistence type="predicted"/>
<reference evidence="1 2" key="1">
    <citation type="submission" date="2019-01" db="EMBL/GenBank/DDBJ databases">
        <title>Draft genome sequences of three monokaryotic isolates of the white-rot basidiomycete fungus Dichomitus squalens.</title>
        <authorList>
            <consortium name="DOE Joint Genome Institute"/>
            <person name="Lopez S.C."/>
            <person name="Andreopoulos B."/>
            <person name="Pangilinan J."/>
            <person name="Lipzen A."/>
            <person name="Riley R."/>
            <person name="Ahrendt S."/>
            <person name="Ng V."/>
            <person name="Barry K."/>
            <person name="Daum C."/>
            <person name="Grigoriev I.V."/>
            <person name="Hilden K.S."/>
            <person name="Makela M.R."/>
            <person name="de Vries R.P."/>
        </authorList>
    </citation>
    <scope>NUCLEOTIDE SEQUENCE [LARGE SCALE GENOMIC DNA]</scope>
    <source>
        <strain evidence="1 2">CBS 464.89</strain>
    </source>
</reference>
<sequence length="293" mass="32285">MLTVAVVRFDAYHPGQQRRLSLFTLVARLFTGVWLPTRVERVTAPRRRCLAATTSFDNGRKPGRTRDEYLSASSGVTTYAPLPTGVASSADCCLKTPATVRPLLQARRDTRRQDTRRWDTRGRLCRKCAAVSGLEATTFEWRVRTRTRITGHVCQTSNAGECPTLSPHSKMRASRVELGLPVGPPSARLTALSVDGGPTHGVANTRVHIKTSTYARIRPRMDGIGRNSKWLRGRKLPSIQDAAPRYGRPLLRSMDVPGAGLFVALGTSTAYAGSQRAPKYVVRARTLSLFNGW</sequence>
<dbReference type="EMBL" id="ML145347">
    <property type="protein sequence ID" value="TBU51276.1"/>
    <property type="molecule type" value="Genomic_DNA"/>
</dbReference>
<dbReference type="Proteomes" id="UP000292082">
    <property type="component" value="Unassembled WGS sequence"/>
</dbReference>
<keyword evidence="2" id="KW-1185">Reference proteome</keyword>
<name>A0A4Q9PFZ7_9APHY</name>
<accession>A0A4Q9PFZ7</accession>
<evidence type="ECO:0000313" key="2">
    <source>
        <dbReference type="Proteomes" id="UP000292082"/>
    </source>
</evidence>
<gene>
    <name evidence="1" type="ORF">BD310DRAFT_963111</name>
</gene>
<protein>
    <submittedName>
        <fullName evidence="1">Uncharacterized protein</fullName>
    </submittedName>
</protein>
<dbReference type="AlphaFoldDB" id="A0A4Q9PFZ7"/>
<evidence type="ECO:0000313" key="1">
    <source>
        <dbReference type="EMBL" id="TBU51276.1"/>
    </source>
</evidence>
<organism evidence="1 2">
    <name type="scientific">Dichomitus squalens</name>
    <dbReference type="NCBI Taxonomy" id="114155"/>
    <lineage>
        <taxon>Eukaryota</taxon>
        <taxon>Fungi</taxon>
        <taxon>Dikarya</taxon>
        <taxon>Basidiomycota</taxon>
        <taxon>Agaricomycotina</taxon>
        <taxon>Agaricomycetes</taxon>
        <taxon>Polyporales</taxon>
        <taxon>Polyporaceae</taxon>
        <taxon>Dichomitus</taxon>
    </lineage>
</organism>